<reference evidence="11 12" key="1">
    <citation type="submission" date="2018-03" db="EMBL/GenBank/DDBJ databases">
        <title>Genomes of Pezizomycetes fungi and the evolution of truffles.</title>
        <authorList>
            <person name="Murat C."/>
            <person name="Payen T."/>
            <person name="Noel B."/>
            <person name="Kuo A."/>
            <person name="Martin F.M."/>
        </authorList>
    </citation>
    <scope>NUCLEOTIDE SEQUENCE [LARGE SCALE GENOMIC DNA]</scope>
    <source>
        <strain evidence="11">091103-1</strain>
    </source>
</reference>
<dbReference type="PROSITE" id="PS50850">
    <property type="entry name" value="MFS"/>
    <property type="match status" value="1"/>
</dbReference>
<feature type="transmembrane region" description="Helical" evidence="9">
    <location>
        <begin position="187"/>
        <end position="205"/>
    </location>
</feature>
<evidence type="ECO:0000256" key="7">
    <source>
        <dbReference type="RuleBase" id="RU003346"/>
    </source>
</evidence>
<dbReference type="GO" id="GO:0016020">
    <property type="term" value="C:membrane"/>
    <property type="evidence" value="ECO:0007669"/>
    <property type="project" value="UniProtKB-SubCell"/>
</dbReference>
<evidence type="ECO:0000256" key="1">
    <source>
        <dbReference type="ARBA" id="ARBA00004141"/>
    </source>
</evidence>
<proteinExistence type="inferred from homology"/>
<sequence length="626" mass="71112">MSNPTASTVGSPDTGKPLSVQQHEQPAPKNQPEDLHRLNSILGHPLSGIPHEELMEMGASYALENGMEDLQDEFRKGALLAQSPEAFDTLPLLTDDDKYYLRREVTHKWSHPKDLYHMVVMCSMAAAVQGMDETVINGANLFFLKQFGIEHREWIAGLVNSAPYLSCFTVGCWLTHPLNQRFGRRNTIFITCFISFVTCLWQGFANTWPHMFVARFMLGFGIGPKSSTVPVYAAECSPPAIRGALVMMWQMWTAFGIMLGYIADVAFYNVQDPPHITGLNWRLMLASAMIIPLIVCFQVYFCPESPRYEMLKGRHKRAFDSLARLRWTKVQAARDLFYMHTLLKVEAELNKKSGHKLFEFFTIGRNRRAMIGSEIVMFMQQFCGVNVIAYYSSVIFRDSGFSVIDSLLASLGFGIINFLFAIPAVYTIDTFGRRFLLLTTFPLMGIFLLFTGFSFWIPDREARIGCVALGIYLFGIVYSPGEGPVPFTYSAEAYPLYIRDLGMSLATATTWGFNWLLSMTWLPLVRAFKPQGAFGYYAAWNAIGFVLVLLFLPETKGRTLEELDRVFEVPTRSHMKYGLAQVPWFFKRYIFRQDVPAPKILELEDIEYHQDAFRNGSKEMGEGNSV</sequence>
<evidence type="ECO:0000259" key="10">
    <source>
        <dbReference type="PROSITE" id="PS50850"/>
    </source>
</evidence>
<feature type="region of interest" description="Disordered" evidence="8">
    <location>
        <begin position="1"/>
        <end position="35"/>
    </location>
</feature>
<feature type="transmembrane region" description="Helical" evidence="9">
    <location>
        <begin position="501"/>
        <end position="522"/>
    </location>
</feature>
<feature type="transmembrane region" description="Helical" evidence="9">
    <location>
        <begin position="534"/>
        <end position="552"/>
    </location>
</feature>
<gene>
    <name evidence="11" type="ORF">C7212DRAFT_314690</name>
</gene>
<dbReference type="Pfam" id="PF00083">
    <property type="entry name" value="Sugar_tr"/>
    <property type="match status" value="1"/>
</dbReference>
<dbReference type="STRING" id="42249.A0A317ST60"/>
<keyword evidence="3 7" id="KW-0813">Transport</keyword>
<dbReference type="Gene3D" id="1.20.1250.20">
    <property type="entry name" value="MFS general substrate transporter like domains"/>
    <property type="match status" value="1"/>
</dbReference>
<comment type="caution">
    <text evidence="11">The sequence shown here is derived from an EMBL/GenBank/DDBJ whole genome shotgun (WGS) entry which is preliminary data.</text>
</comment>
<evidence type="ECO:0000256" key="5">
    <source>
        <dbReference type="ARBA" id="ARBA00022989"/>
    </source>
</evidence>
<keyword evidence="6 9" id="KW-0472">Membrane</keyword>
<evidence type="ECO:0000256" key="4">
    <source>
        <dbReference type="ARBA" id="ARBA00022692"/>
    </source>
</evidence>
<evidence type="ECO:0000256" key="3">
    <source>
        <dbReference type="ARBA" id="ARBA00022448"/>
    </source>
</evidence>
<feature type="transmembrane region" description="Helical" evidence="9">
    <location>
        <begin position="375"/>
        <end position="396"/>
    </location>
</feature>
<name>A0A317ST60_9PEZI</name>
<comment type="subcellular location">
    <subcellularLocation>
        <location evidence="1">Membrane</location>
        <topology evidence="1">Multi-pass membrane protein</topology>
    </subcellularLocation>
</comment>
<dbReference type="InterPro" id="IPR020846">
    <property type="entry name" value="MFS_dom"/>
</dbReference>
<keyword evidence="12" id="KW-1185">Reference proteome</keyword>
<dbReference type="NCBIfam" id="TIGR00879">
    <property type="entry name" value="SP"/>
    <property type="match status" value="1"/>
</dbReference>
<dbReference type="OrthoDB" id="5290825at2759"/>
<dbReference type="InterPro" id="IPR005828">
    <property type="entry name" value="MFS_sugar_transport-like"/>
</dbReference>
<dbReference type="FunFam" id="1.20.1250.20:FF:000100">
    <property type="entry name" value="MFS sugar transporter, putative"/>
    <property type="match status" value="1"/>
</dbReference>
<feature type="transmembrane region" description="Helical" evidence="9">
    <location>
        <begin position="244"/>
        <end position="263"/>
    </location>
</feature>
<feature type="transmembrane region" description="Helical" evidence="9">
    <location>
        <begin position="462"/>
        <end position="480"/>
    </location>
</feature>
<feature type="transmembrane region" description="Helical" evidence="9">
    <location>
        <begin position="283"/>
        <end position="302"/>
    </location>
</feature>
<evidence type="ECO:0000256" key="8">
    <source>
        <dbReference type="SAM" id="MobiDB-lite"/>
    </source>
</evidence>
<feature type="transmembrane region" description="Helical" evidence="9">
    <location>
        <begin position="435"/>
        <end position="456"/>
    </location>
</feature>
<organism evidence="11 12">
    <name type="scientific">Tuber magnatum</name>
    <name type="common">white Piedmont truffle</name>
    <dbReference type="NCBI Taxonomy" id="42249"/>
    <lineage>
        <taxon>Eukaryota</taxon>
        <taxon>Fungi</taxon>
        <taxon>Dikarya</taxon>
        <taxon>Ascomycota</taxon>
        <taxon>Pezizomycotina</taxon>
        <taxon>Pezizomycetes</taxon>
        <taxon>Pezizales</taxon>
        <taxon>Tuberaceae</taxon>
        <taxon>Tuber</taxon>
    </lineage>
</organism>
<dbReference type="GO" id="GO:0022857">
    <property type="term" value="F:transmembrane transporter activity"/>
    <property type="evidence" value="ECO:0007669"/>
    <property type="project" value="InterPro"/>
</dbReference>
<evidence type="ECO:0000313" key="12">
    <source>
        <dbReference type="Proteomes" id="UP000246991"/>
    </source>
</evidence>
<dbReference type="InterPro" id="IPR003663">
    <property type="entry name" value="Sugar/inositol_transpt"/>
</dbReference>
<dbReference type="GO" id="GO:0015798">
    <property type="term" value="P:myo-inositol transport"/>
    <property type="evidence" value="ECO:0007669"/>
    <property type="project" value="UniProtKB-ARBA"/>
</dbReference>
<dbReference type="SUPFAM" id="SSF103473">
    <property type="entry name" value="MFS general substrate transporter"/>
    <property type="match status" value="1"/>
</dbReference>
<keyword evidence="4 9" id="KW-0812">Transmembrane</keyword>
<dbReference type="GO" id="GO:0015791">
    <property type="term" value="P:polyol transmembrane transport"/>
    <property type="evidence" value="ECO:0007669"/>
    <property type="project" value="UniProtKB-ARBA"/>
</dbReference>
<evidence type="ECO:0000256" key="9">
    <source>
        <dbReference type="SAM" id="Phobius"/>
    </source>
</evidence>
<comment type="similarity">
    <text evidence="2 7">Belongs to the major facilitator superfamily. Sugar transporter (TC 2.A.1.1) family.</text>
</comment>
<feature type="compositionally biased region" description="Polar residues" evidence="8">
    <location>
        <begin position="1"/>
        <end position="11"/>
    </location>
</feature>
<dbReference type="PANTHER" id="PTHR48020:SF25">
    <property type="entry name" value="SUGAR TRANSPORTER, PUTATIVE (AFU_ORTHOLOGUE AFUA_7G05830)-RELATED"/>
    <property type="match status" value="1"/>
</dbReference>
<dbReference type="EMBL" id="PYWC01000021">
    <property type="protein sequence ID" value="PWW77582.1"/>
    <property type="molecule type" value="Genomic_DNA"/>
</dbReference>
<protein>
    <recommendedName>
        <fullName evidence="10">Major facilitator superfamily (MFS) profile domain-containing protein</fullName>
    </recommendedName>
</protein>
<dbReference type="Proteomes" id="UP000246991">
    <property type="component" value="Unassembled WGS sequence"/>
</dbReference>
<dbReference type="PANTHER" id="PTHR48020">
    <property type="entry name" value="PROTON MYO-INOSITOL COTRANSPORTER"/>
    <property type="match status" value="1"/>
</dbReference>
<feature type="domain" description="Major facilitator superfamily (MFS) profile" evidence="10">
    <location>
        <begin position="118"/>
        <end position="556"/>
    </location>
</feature>
<keyword evidence="5 9" id="KW-1133">Transmembrane helix</keyword>
<dbReference type="PRINTS" id="PR00171">
    <property type="entry name" value="SUGRTRNSPORT"/>
</dbReference>
<dbReference type="InterPro" id="IPR050814">
    <property type="entry name" value="Myo-inositol_Transporter"/>
</dbReference>
<dbReference type="AlphaFoldDB" id="A0A317ST60"/>
<feature type="transmembrane region" description="Helical" evidence="9">
    <location>
        <begin position="154"/>
        <end position="175"/>
    </location>
</feature>
<evidence type="ECO:0000256" key="2">
    <source>
        <dbReference type="ARBA" id="ARBA00010992"/>
    </source>
</evidence>
<evidence type="ECO:0000256" key="6">
    <source>
        <dbReference type="ARBA" id="ARBA00023136"/>
    </source>
</evidence>
<feature type="transmembrane region" description="Helical" evidence="9">
    <location>
        <begin position="211"/>
        <end position="232"/>
    </location>
</feature>
<dbReference type="InterPro" id="IPR036259">
    <property type="entry name" value="MFS_trans_sf"/>
</dbReference>
<feature type="transmembrane region" description="Helical" evidence="9">
    <location>
        <begin position="408"/>
        <end position="428"/>
    </location>
</feature>
<evidence type="ECO:0000313" key="11">
    <source>
        <dbReference type="EMBL" id="PWW77582.1"/>
    </source>
</evidence>
<accession>A0A317ST60</accession>